<dbReference type="InterPro" id="IPR005467">
    <property type="entry name" value="His_kinase_dom"/>
</dbReference>
<accession>A0A497UEV8</accession>
<keyword evidence="4" id="KW-0175">Coiled coil</keyword>
<dbReference type="EMBL" id="PJND01000007">
    <property type="protein sequence ID" value="PKW30291.1"/>
    <property type="molecule type" value="Genomic_DNA"/>
</dbReference>
<dbReference type="Proteomes" id="UP000275027">
    <property type="component" value="Unassembled WGS sequence"/>
</dbReference>
<dbReference type="PANTHER" id="PTHR43547">
    <property type="entry name" value="TWO-COMPONENT HISTIDINE KINASE"/>
    <property type="match status" value="1"/>
</dbReference>
<keyword evidence="5" id="KW-1133">Transmembrane helix</keyword>
<reference evidence="7 9" key="1">
    <citation type="submission" date="2017-12" db="EMBL/GenBank/DDBJ databases">
        <title>Genomic Encyclopedia of Type Strains, Phase III (KMG-III): the genomes of soil and plant-associated and newly described type strains.</title>
        <authorList>
            <person name="Whitman W."/>
        </authorList>
    </citation>
    <scope>NUCLEOTIDE SEQUENCE [LARGE SCALE GENOMIC DNA]</scope>
    <source>
        <strain evidence="7 9">IP-10</strain>
    </source>
</reference>
<dbReference type="EC" id="2.7.13.3" evidence="2"/>
<gene>
    <name evidence="7" type="ORF">B0G92_1949</name>
    <name evidence="8" type="ORF">CLV50_2520</name>
</gene>
<feature type="coiled-coil region" evidence="4">
    <location>
        <begin position="266"/>
        <end position="295"/>
    </location>
</feature>
<dbReference type="CDD" id="cd00075">
    <property type="entry name" value="HATPase"/>
    <property type="match status" value="1"/>
</dbReference>
<dbReference type="InterPro" id="IPR019734">
    <property type="entry name" value="TPR_rpt"/>
</dbReference>
<evidence type="ECO:0000313" key="8">
    <source>
        <dbReference type="EMBL" id="RLJ24629.1"/>
    </source>
</evidence>
<dbReference type="Gene3D" id="3.30.565.10">
    <property type="entry name" value="Histidine kinase-like ATPase, C-terminal domain"/>
    <property type="match status" value="1"/>
</dbReference>
<dbReference type="SMART" id="SM00387">
    <property type="entry name" value="HATPase_c"/>
    <property type="match status" value="1"/>
</dbReference>
<dbReference type="PROSITE" id="PS50109">
    <property type="entry name" value="HIS_KIN"/>
    <property type="match status" value="1"/>
</dbReference>
<dbReference type="SUPFAM" id="SSF47384">
    <property type="entry name" value="Homodimeric domain of signal transducing histidine kinase"/>
    <property type="match status" value="1"/>
</dbReference>
<dbReference type="PANTHER" id="PTHR43547:SF2">
    <property type="entry name" value="HYBRID SIGNAL TRANSDUCTION HISTIDINE KINASE C"/>
    <property type="match status" value="1"/>
</dbReference>
<protein>
    <recommendedName>
        <fullName evidence="2">histidine kinase</fullName>
        <ecNumber evidence="2">2.7.13.3</ecNumber>
    </recommendedName>
</protein>
<keyword evidence="5" id="KW-0472">Membrane</keyword>
<reference evidence="8 10" key="2">
    <citation type="submission" date="2018-10" db="EMBL/GenBank/DDBJ databases">
        <title>Genomic Encyclopedia of Archaeal and Bacterial Type Strains, Phase II (KMG-II): from individual species to whole genera.</title>
        <authorList>
            <person name="Goeker M."/>
        </authorList>
    </citation>
    <scope>NUCLEOTIDE SEQUENCE [LARGE SCALE GENOMIC DNA]</scope>
    <source>
        <strain evidence="8 10">DSM 21886</strain>
    </source>
</reference>
<evidence type="ECO:0000259" key="6">
    <source>
        <dbReference type="PROSITE" id="PS50109"/>
    </source>
</evidence>
<dbReference type="SUPFAM" id="SSF55874">
    <property type="entry name" value="ATPase domain of HSP90 chaperone/DNA topoisomerase II/histidine kinase"/>
    <property type="match status" value="1"/>
</dbReference>
<name>A0A497UEV8_9FLAO</name>
<dbReference type="InterPro" id="IPR011990">
    <property type="entry name" value="TPR-like_helical_dom_sf"/>
</dbReference>
<dbReference type="Proteomes" id="UP000233767">
    <property type="component" value="Unassembled WGS sequence"/>
</dbReference>
<evidence type="ECO:0000313" key="7">
    <source>
        <dbReference type="EMBL" id="PKW30291.1"/>
    </source>
</evidence>
<comment type="catalytic activity">
    <reaction evidence="1">
        <text>ATP + protein L-histidine = ADP + protein N-phospho-L-histidine.</text>
        <dbReference type="EC" id="2.7.13.3"/>
    </reaction>
</comment>
<dbReference type="SUPFAM" id="SSF48452">
    <property type="entry name" value="TPR-like"/>
    <property type="match status" value="1"/>
</dbReference>
<dbReference type="InterPro" id="IPR004358">
    <property type="entry name" value="Sig_transdc_His_kin-like_C"/>
</dbReference>
<dbReference type="EMBL" id="RCCB01000012">
    <property type="protein sequence ID" value="RLJ24629.1"/>
    <property type="molecule type" value="Genomic_DNA"/>
</dbReference>
<organism evidence="8 10">
    <name type="scientific">Flavobacterium lindanitolerans</name>
    <dbReference type="NCBI Taxonomy" id="428988"/>
    <lineage>
        <taxon>Bacteria</taxon>
        <taxon>Pseudomonadati</taxon>
        <taxon>Bacteroidota</taxon>
        <taxon>Flavobacteriia</taxon>
        <taxon>Flavobacteriales</taxon>
        <taxon>Flavobacteriaceae</taxon>
        <taxon>Flavobacterium</taxon>
    </lineage>
</organism>
<feature type="transmembrane region" description="Helical" evidence="5">
    <location>
        <begin position="296"/>
        <end position="315"/>
    </location>
</feature>
<dbReference type="InterPro" id="IPR036097">
    <property type="entry name" value="HisK_dim/P_sf"/>
</dbReference>
<dbReference type="AlphaFoldDB" id="A0A497UEV8"/>
<evidence type="ECO:0000256" key="4">
    <source>
        <dbReference type="SAM" id="Coils"/>
    </source>
</evidence>
<keyword evidence="5" id="KW-0812">Transmembrane</keyword>
<evidence type="ECO:0000256" key="3">
    <source>
        <dbReference type="ARBA" id="ARBA00022553"/>
    </source>
</evidence>
<dbReference type="Gene3D" id="1.25.40.10">
    <property type="entry name" value="Tetratricopeptide repeat domain"/>
    <property type="match status" value="1"/>
</dbReference>
<sequence>MKGTKDGRKQPDFVPFHNMHIQLYERQYSEVLPSILASIAVYSETSKNDTLLYLSYYARGSFYRKKGLKDEALASMLQAEKISKNIKNPPGNVGFYSDIANLFFELQQYEDALQYYLDLLHKNDFSANKKLQGAIYNNIARCYANIDKHDYEKAESYYKKSLAFYGEFQDSLNLAAVHLNLGDLYFEQYKDRLAVDHLKKALLYSEVSEAVDIKDDIYFNLSLAMESAGQTKKALEFYKKYVEQLEGIWNRDRIWGLAEQEKKFIVDKKQTEIQLLEKEAKLQKMQLDTKRMQSNTFFSIAAVLLLLLLVGLYSYSQRIKKNRVIALQNIQLDELNATKDRLFSIIAHDLRTPVYLLKESNLRLKKALIKNELTDLEKQLDLNINMTENTYSMLDNLLYWSLEQKNGSFYKKEQLPLHSIVGQVLVNYGNALKIKDIRLDKNIPEGIQVYADSNAIKIVLRNIIDNAIKFTQDGGSIKIDARIYENQAEIVVKDNGIGINKAMLDTIKSGKTVRQKDTSGRTSTGLGLELCRIMTEKNGERLMIESEEGKGTSVKIVLELVKK</sequence>
<dbReference type="Pfam" id="PF13181">
    <property type="entry name" value="TPR_8"/>
    <property type="match status" value="1"/>
</dbReference>
<dbReference type="PRINTS" id="PR00344">
    <property type="entry name" value="BCTRLSENSOR"/>
</dbReference>
<dbReference type="GO" id="GO:0000155">
    <property type="term" value="F:phosphorelay sensor kinase activity"/>
    <property type="evidence" value="ECO:0007669"/>
    <property type="project" value="InterPro"/>
</dbReference>
<evidence type="ECO:0000256" key="1">
    <source>
        <dbReference type="ARBA" id="ARBA00000085"/>
    </source>
</evidence>
<evidence type="ECO:0000313" key="10">
    <source>
        <dbReference type="Proteomes" id="UP000275027"/>
    </source>
</evidence>
<comment type="caution">
    <text evidence="8">The sequence shown here is derived from an EMBL/GenBank/DDBJ whole genome shotgun (WGS) entry which is preliminary data.</text>
</comment>
<proteinExistence type="predicted"/>
<evidence type="ECO:0000256" key="2">
    <source>
        <dbReference type="ARBA" id="ARBA00012438"/>
    </source>
</evidence>
<evidence type="ECO:0000313" key="9">
    <source>
        <dbReference type="Proteomes" id="UP000233767"/>
    </source>
</evidence>
<keyword evidence="9" id="KW-1185">Reference proteome</keyword>
<dbReference type="Pfam" id="PF13424">
    <property type="entry name" value="TPR_12"/>
    <property type="match status" value="1"/>
</dbReference>
<dbReference type="Pfam" id="PF02518">
    <property type="entry name" value="HATPase_c"/>
    <property type="match status" value="1"/>
</dbReference>
<keyword evidence="3" id="KW-0597">Phosphoprotein</keyword>
<dbReference type="InterPro" id="IPR003594">
    <property type="entry name" value="HATPase_dom"/>
</dbReference>
<dbReference type="InterPro" id="IPR036890">
    <property type="entry name" value="HATPase_C_sf"/>
</dbReference>
<evidence type="ECO:0000256" key="5">
    <source>
        <dbReference type="SAM" id="Phobius"/>
    </source>
</evidence>
<dbReference type="SMART" id="SM00028">
    <property type="entry name" value="TPR"/>
    <property type="match status" value="5"/>
</dbReference>
<feature type="domain" description="Histidine kinase" evidence="6">
    <location>
        <begin position="345"/>
        <end position="562"/>
    </location>
</feature>
<dbReference type="RefSeq" id="WP_143395014.1">
    <property type="nucleotide sequence ID" value="NZ_PJND01000007.1"/>
</dbReference>